<keyword evidence="2" id="KW-1185">Reference proteome</keyword>
<reference evidence="2" key="1">
    <citation type="journal article" date="2023" name="Nat. Plants">
        <title>Single-cell RNA sequencing provides a high-resolution roadmap for understanding the multicellular compartmentation of specialized metabolism.</title>
        <authorList>
            <person name="Sun S."/>
            <person name="Shen X."/>
            <person name="Li Y."/>
            <person name="Li Y."/>
            <person name="Wang S."/>
            <person name="Li R."/>
            <person name="Zhang H."/>
            <person name="Shen G."/>
            <person name="Guo B."/>
            <person name="Wei J."/>
            <person name="Xu J."/>
            <person name="St-Pierre B."/>
            <person name="Chen S."/>
            <person name="Sun C."/>
        </authorList>
    </citation>
    <scope>NUCLEOTIDE SEQUENCE [LARGE SCALE GENOMIC DNA]</scope>
</reference>
<accession>A0ACC0CH81</accession>
<organism evidence="1 2">
    <name type="scientific">Catharanthus roseus</name>
    <name type="common">Madagascar periwinkle</name>
    <name type="synonym">Vinca rosea</name>
    <dbReference type="NCBI Taxonomy" id="4058"/>
    <lineage>
        <taxon>Eukaryota</taxon>
        <taxon>Viridiplantae</taxon>
        <taxon>Streptophyta</taxon>
        <taxon>Embryophyta</taxon>
        <taxon>Tracheophyta</taxon>
        <taxon>Spermatophyta</taxon>
        <taxon>Magnoliopsida</taxon>
        <taxon>eudicotyledons</taxon>
        <taxon>Gunneridae</taxon>
        <taxon>Pentapetalae</taxon>
        <taxon>asterids</taxon>
        <taxon>lamiids</taxon>
        <taxon>Gentianales</taxon>
        <taxon>Apocynaceae</taxon>
        <taxon>Rauvolfioideae</taxon>
        <taxon>Vinceae</taxon>
        <taxon>Catharanthinae</taxon>
        <taxon>Catharanthus</taxon>
    </lineage>
</organism>
<dbReference type="EMBL" id="CM044701">
    <property type="protein sequence ID" value="KAI5684337.1"/>
    <property type="molecule type" value="Genomic_DNA"/>
</dbReference>
<evidence type="ECO:0000313" key="1">
    <source>
        <dbReference type="EMBL" id="KAI5684337.1"/>
    </source>
</evidence>
<proteinExistence type="predicted"/>
<sequence length="140" mass="15598">MASSSSSSRILLGLPLVLPPLTKRHQTPQSSLQIRARCYRDGGKSRRHINVDGKNMRILKERMEEIRVKESLERCLVAEHGWNNIPMAAADDYKKKETTTLKGYREVSELAAVAGATFGFTILSGTLCLCLASILIHLNF</sequence>
<protein>
    <submittedName>
        <fullName evidence="1">Uncharacterized protein</fullName>
    </submittedName>
</protein>
<name>A0ACC0CH81_CATRO</name>
<evidence type="ECO:0000313" key="2">
    <source>
        <dbReference type="Proteomes" id="UP001060085"/>
    </source>
</evidence>
<gene>
    <name evidence="1" type="ORF">M9H77_05565</name>
</gene>
<comment type="caution">
    <text evidence="1">The sequence shown here is derived from an EMBL/GenBank/DDBJ whole genome shotgun (WGS) entry which is preliminary data.</text>
</comment>
<dbReference type="Proteomes" id="UP001060085">
    <property type="component" value="Linkage Group LG01"/>
</dbReference>